<dbReference type="InterPro" id="IPR029058">
    <property type="entry name" value="AB_hydrolase_fold"/>
</dbReference>
<dbReference type="Proteomes" id="UP001501237">
    <property type="component" value="Unassembled WGS sequence"/>
</dbReference>
<proteinExistence type="predicted"/>
<sequence length="290" mass="30280">MKTLKTFALTTVFSVVTGGGSWLTGTDPHSRLPELELMAGGAAVAGAPATPGRLVAYDPSGDGRAIEVFGDLATARHIAVLVPGTGWDLEKLIEGSRQANPVDAAQRLLPVMKSMAPDARTAVVVWLGYDAPESIDRQAFRSERAIEGADALVGYVRTLPAGASITLVGHSYGSVVIGRAASRLPQVSDIVALASPGMDALSVADLGTGARVWAARADDDPIEFTPHLRWIGYGHETDPIAPEFGATVFRTGPVHGHGGYYSKGTECLDNLARIILGRAGEVTRVSSGLS</sequence>
<protein>
    <recommendedName>
        <fullName evidence="1">DUF1023 domain-containing protein</fullName>
    </recommendedName>
</protein>
<keyword evidence="3" id="KW-1185">Reference proteome</keyword>
<name>A0ABP6Q811_9ACTN</name>
<feature type="domain" description="DUF1023" evidence="1">
    <location>
        <begin position="58"/>
        <end position="228"/>
    </location>
</feature>
<evidence type="ECO:0000259" key="1">
    <source>
        <dbReference type="Pfam" id="PF06259"/>
    </source>
</evidence>
<evidence type="ECO:0000313" key="3">
    <source>
        <dbReference type="Proteomes" id="UP001501237"/>
    </source>
</evidence>
<dbReference type="SUPFAM" id="SSF53474">
    <property type="entry name" value="alpha/beta-Hydrolases"/>
    <property type="match status" value="1"/>
</dbReference>
<gene>
    <name evidence="2" type="ORF">GCM10010468_28600</name>
</gene>
<accession>A0ABP6Q811</accession>
<dbReference type="InterPro" id="IPR010427">
    <property type="entry name" value="DUF1023"/>
</dbReference>
<dbReference type="Pfam" id="PF06259">
    <property type="entry name" value="Abhydrolase_8"/>
    <property type="match status" value="1"/>
</dbReference>
<comment type="caution">
    <text evidence="2">The sequence shown here is derived from an EMBL/GenBank/DDBJ whole genome shotgun (WGS) entry which is preliminary data.</text>
</comment>
<dbReference type="EMBL" id="BAAAUV010000006">
    <property type="protein sequence ID" value="GAA3210564.1"/>
    <property type="molecule type" value="Genomic_DNA"/>
</dbReference>
<dbReference type="Gene3D" id="3.40.50.1820">
    <property type="entry name" value="alpha/beta hydrolase"/>
    <property type="match status" value="1"/>
</dbReference>
<evidence type="ECO:0000313" key="2">
    <source>
        <dbReference type="EMBL" id="GAA3210564.1"/>
    </source>
</evidence>
<organism evidence="2 3">
    <name type="scientific">Actinocorallia longicatena</name>
    <dbReference type="NCBI Taxonomy" id="111803"/>
    <lineage>
        <taxon>Bacteria</taxon>
        <taxon>Bacillati</taxon>
        <taxon>Actinomycetota</taxon>
        <taxon>Actinomycetes</taxon>
        <taxon>Streptosporangiales</taxon>
        <taxon>Thermomonosporaceae</taxon>
        <taxon>Actinocorallia</taxon>
    </lineage>
</organism>
<dbReference type="RefSeq" id="WP_344827728.1">
    <property type="nucleotide sequence ID" value="NZ_BAAAUV010000006.1"/>
</dbReference>
<reference evidence="3" key="1">
    <citation type="journal article" date="2019" name="Int. J. Syst. Evol. Microbiol.">
        <title>The Global Catalogue of Microorganisms (GCM) 10K type strain sequencing project: providing services to taxonomists for standard genome sequencing and annotation.</title>
        <authorList>
            <consortium name="The Broad Institute Genomics Platform"/>
            <consortium name="The Broad Institute Genome Sequencing Center for Infectious Disease"/>
            <person name="Wu L."/>
            <person name="Ma J."/>
        </authorList>
    </citation>
    <scope>NUCLEOTIDE SEQUENCE [LARGE SCALE GENOMIC DNA]</scope>
    <source>
        <strain evidence="3">JCM 9377</strain>
    </source>
</reference>